<feature type="domain" description="G-protein coupled receptors family 3 profile" evidence="17">
    <location>
        <begin position="497"/>
        <end position="757"/>
    </location>
</feature>
<dbReference type="PRINTS" id="PR00248">
    <property type="entry name" value="GPCRMGR"/>
</dbReference>
<keyword evidence="7" id="KW-0297">G-protein coupled receptor</keyword>
<dbReference type="InterPro" id="IPR000068">
    <property type="entry name" value="GPCR_3_Ca_sens_rcpt-rel"/>
</dbReference>
<evidence type="ECO:0000313" key="18">
    <source>
        <dbReference type="EMBL" id="KAK7886634.1"/>
    </source>
</evidence>
<dbReference type="EMBL" id="JBBPFD010000019">
    <property type="protein sequence ID" value="KAK7886634.1"/>
    <property type="molecule type" value="Genomic_DNA"/>
</dbReference>
<keyword evidence="9" id="KW-1015">Disulfide bond</keyword>
<feature type="transmembrane region" description="Helical" evidence="16">
    <location>
        <begin position="496"/>
        <end position="520"/>
    </location>
</feature>
<evidence type="ECO:0000256" key="2">
    <source>
        <dbReference type="ARBA" id="ARBA00011748"/>
    </source>
</evidence>
<dbReference type="Proteomes" id="UP001460270">
    <property type="component" value="Unassembled WGS sequence"/>
</dbReference>
<feature type="transmembrane region" description="Helical" evidence="16">
    <location>
        <begin position="713"/>
        <end position="735"/>
    </location>
</feature>
<evidence type="ECO:0000259" key="17">
    <source>
        <dbReference type="PROSITE" id="PS50259"/>
    </source>
</evidence>
<dbReference type="InterPro" id="IPR017978">
    <property type="entry name" value="GPCR_3_C"/>
</dbReference>
<dbReference type="InterPro" id="IPR038550">
    <property type="entry name" value="GPCR_3_9-Cys_sf"/>
</dbReference>
<evidence type="ECO:0000313" key="19">
    <source>
        <dbReference type="Proteomes" id="UP001460270"/>
    </source>
</evidence>
<feature type="transmembrane region" description="Helical" evidence="16">
    <location>
        <begin position="608"/>
        <end position="628"/>
    </location>
</feature>
<dbReference type="InterPro" id="IPR011500">
    <property type="entry name" value="GPCR_3_9-Cys_dom"/>
</dbReference>
<feature type="region of interest" description="Disordered" evidence="15">
    <location>
        <begin position="765"/>
        <end position="784"/>
    </location>
</feature>
<dbReference type="FunFam" id="2.10.50.30:FF:000004">
    <property type="entry name" value="Taste receptor type 1 member 3-like protein"/>
    <property type="match status" value="1"/>
</dbReference>
<organism evidence="18 19">
    <name type="scientific">Mugilogobius chulae</name>
    <name type="common">yellowstripe goby</name>
    <dbReference type="NCBI Taxonomy" id="88201"/>
    <lineage>
        <taxon>Eukaryota</taxon>
        <taxon>Metazoa</taxon>
        <taxon>Chordata</taxon>
        <taxon>Craniata</taxon>
        <taxon>Vertebrata</taxon>
        <taxon>Euteleostomi</taxon>
        <taxon>Actinopterygii</taxon>
        <taxon>Neopterygii</taxon>
        <taxon>Teleostei</taxon>
        <taxon>Neoteleostei</taxon>
        <taxon>Acanthomorphata</taxon>
        <taxon>Gobiaria</taxon>
        <taxon>Gobiiformes</taxon>
        <taxon>Gobioidei</taxon>
        <taxon>Gobiidae</taxon>
        <taxon>Gobionellinae</taxon>
        <taxon>Mugilogobius</taxon>
    </lineage>
</organism>
<dbReference type="PROSITE" id="PS50259">
    <property type="entry name" value="G_PROTEIN_RECEP_F3_4"/>
    <property type="match status" value="1"/>
</dbReference>
<keyword evidence="3" id="KW-1003">Cell membrane</keyword>
<dbReference type="FunFam" id="3.40.50.2300:FF:000016">
    <property type="entry name" value="Taste 1 receptor member 2"/>
    <property type="match status" value="1"/>
</dbReference>
<feature type="transmembrane region" description="Helical" evidence="16">
    <location>
        <begin position="651"/>
        <end position="673"/>
    </location>
</feature>
<evidence type="ECO:0000256" key="3">
    <source>
        <dbReference type="ARBA" id="ARBA00022475"/>
    </source>
</evidence>
<evidence type="ECO:0000256" key="14">
    <source>
        <dbReference type="ARBA" id="ARBA00039774"/>
    </source>
</evidence>
<dbReference type="AlphaFoldDB" id="A0AAW0MXX1"/>
<comment type="similarity">
    <text evidence="13">Belongs to the G-protein coupled receptor 3 family. TAS1R subfamily.</text>
</comment>
<keyword evidence="4 16" id="KW-0812">Transmembrane</keyword>
<dbReference type="GO" id="GO:0005886">
    <property type="term" value="C:plasma membrane"/>
    <property type="evidence" value="ECO:0007669"/>
    <property type="project" value="UniProtKB-SubCell"/>
</dbReference>
<keyword evidence="12" id="KW-0807">Transducer</keyword>
<comment type="caution">
    <text evidence="18">The sequence shown here is derived from an EMBL/GenBank/DDBJ whole genome shotgun (WGS) entry which is preliminary data.</text>
</comment>
<dbReference type="PANTHER" id="PTHR24061:SF5">
    <property type="entry name" value="G-PROTEIN COUPLED RECEPTOR FAMILY C GROUP 6 MEMBER A"/>
    <property type="match status" value="1"/>
</dbReference>
<dbReference type="InterPro" id="IPR000337">
    <property type="entry name" value="GPCR_3"/>
</dbReference>
<evidence type="ECO:0000256" key="5">
    <source>
        <dbReference type="ARBA" id="ARBA00022729"/>
    </source>
</evidence>
<keyword evidence="11" id="KW-0325">Glycoprotein</keyword>
<gene>
    <name evidence="18" type="ORF">WMY93_026255</name>
</gene>
<keyword evidence="5" id="KW-0732">Signal</keyword>
<dbReference type="InterPro" id="IPR028082">
    <property type="entry name" value="Peripla_BP_I"/>
</dbReference>
<evidence type="ECO:0000256" key="16">
    <source>
        <dbReference type="SAM" id="Phobius"/>
    </source>
</evidence>
<evidence type="ECO:0000256" key="12">
    <source>
        <dbReference type="ARBA" id="ARBA00023224"/>
    </source>
</evidence>
<evidence type="ECO:0000256" key="11">
    <source>
        <dbReference type="ARBA" id="ARBA00023180"/>
    </source>
</evidence>
<evidence type="ECO:0000256" key="1">
    <source>
        <dbReference type="ARBA" id="ARBA00004651"/>
    </source>
</evidence>
<name>A0AAW0MXX1_9GOBI</name>
<feature type="transmembrane region" description="Helical" evidence="16">
    <location>
        <begin position="567"/>
        <end position="588"/>
    </location>
</feature>
<dbReference type="InterPro" id="IPR001828">
    <property type="entry name" value="ANF_lig-bd_rcpt"/>
</dbReference>
<proteinExistence type="inferred from homology"/>
<feature type="transmembrane region" description="Helical" evidence="16">
    <location>
        <begin position="532"/>
        <end position="555"/>
    </location>
</feature>
<dbReference type="SUPFAM" id="SSF53822">
    <property type="entry name" value="Periplasmic binding protein-like I"/>
    <property type="match status" value="1"/>
</dbReference>
<evidence type="ECO:0000256" key="13">
    <source>
        <dbReference type="ARBA" id="ARBA00038492"/>
    </source>
</evidence>
<sequence length="810" mass="90170">MKISREKCLSRRTFPQCVRMVDAGVVRALAMVEAVQKLNAAPLMTQANVTLGLWIKDSCSDVGTALRATQEFTREQTSCASNASAASNQDRLRKGPIMALIGASFSELSIAIARQLTLRMIPQYQTGAMVQLLLAFRWNWVGIITTDGDYGQSALDYFLSETSDNQICVAFKSVLPGLTANHKIHAAIRQTALNIHNNPKAKVIVSFAKPTLMKDIFSELRRLTLATGHSLASMRRVWIASDSWSAMRVENVHETGPVVGFHFKSGNAEQFREEESGESEEETESSLELRKFYSMLNTEKDAVKKRVSPEFYQKAVFSVEMAVVAVAHAAVKLCRYHDCKSPGAVQPWQLLKSLWMEEFEFGGQSYRFDQRGDINLGYDVSVLRVRAGRSVLETVAEYHTQNSSFTFSRPGSSNPLMALKNIVSRCSNSCAPGQFKKSAEGQHTCCYDCINCTENYYSNSTDMDQCLSCDTNSEWAPEGSKACIPKQMLFFSWHNGFAIVLLAFSALGIVLTLLMSGLFFHQRQTPVVRAAGGPLSQVILFSLVASFVSALLFVGQPNSYQCKTRQVLFGISFTICVACILVKTLKILLAFQVNPMLQSALRKLNRPYVIVSVCVALQAATCVCWLVLKSPSVYVVNQSTTLLQDCHEGSYIAFGVMLGYIALLAFVCFVCAFKCRKLPQQYNEARFITFSMLLYLISWLLFIPIYVTTSGVYLPAVEMVVILISNYGILSCHFFPKCYVMLFKKDKNTQSAFRKTLYEYTSKSTASFSSSGSSGYNDEKDSTSVDSKNVHICVLNQDVRPRGHRRSASM</sequence>
<evidence type="ECO:0000256" key="7">
    <source>
        <dbReference type="ARBA" id="ARBA00023040"/>
    </source>
</evidence>
<evidence type="ECO:0000256" key="8">
    <source>
        <dbReference type="ARBA" id="ARBA00023136"/>
    </source>
</evidence>
<dbReference type="Pfam" id="PF07562">
    <property type="entry name" value="NCD3G"/>
    <property type="match status" value="1"/>
</dbReference>
<evidence type="ECO:0000256" key="15">
    <source>
        <dbReference type="SAM" id="MobiDB-lite"/>
    </source>
</evidence>
<evidence type="ECO:0000256" key="4">
    <source>
        <dbReference type="ARBA" id="ARBA00022692"/>
    </source>
</evidence>
<evidence type="ECO:0000256" key="6">
    <source>
        <dbReference type="ARBA" id="ARBA00022989"/>
    </source>
</evidence>
<feature type="compositionally biased region" description="Low complexity" evidence="15">
    <location>
        <begin position="765"/>
        <end position="774"/>
    </location>
</feature>
<comment type="subcellular location">
    <subcellularLocation>
        <location evidence="1">Cell membrane</location>
        <topology evidence="1">Multi-pass membrane protein</topology>
    </subcellularLocation>
</comment>
<keyword evidence="19" id="KW-1185">Reference proteome</keyword>
<dbReference type="GO" id="GO:0004930">
    <property type="term" value="F:G protein-coupled receptor activity"/>
    <property type="evidence" value="ECO:0007669"/>
    <property type="project" value="UniProtKB-KW"/>
</dbReference>
<protein>
    <recommendedName>
        <fullName evidence="14">G-protein coupled receptor family C group 6 member A</fullName>
    </recommendedName>
</protein>
<dbReference type="Gene3D" id="3.40.50.2300">
    <property type="match status" value="1"/>
</dbReference>
<keyword evidence="10" id="KW-0675">Receptor</keyword>
<evidence type="ECO:0000256" key="9">
    <source>
        <dbReference type="ARBA" id="ARBA00023157"/>
    </source>
</evidence>
<keyword evidence="8 16" id="KW-0472">Membrane</keyword>
<accession>A0AAW0MXX1</accession>
<evidence type="ECO:0000256" key="10">
    <source>
        <dbReference type="ARBA" id="ARBA00023170"/>
    </source>
</evidence>
<dbReference type="Pfam" id="PF00003">
    <property type="entry name" value="7tm_3"/>
    <property type="match status" value="1"/>
</dbReference>
<reference evidence="19" key="1">
    <citation type="submission" date="2024-04" db="EMBL/GenBank/DDBJ databases">
        <title>Salinicola lusitanus LLJ914,a marine bacterium isolated from the Okinawa Trough.</title>
        <authorList>
            <person name="Li J."/>
        </authorList>
    </citation>
    <scope>NUCLEOTIDE SEQUENCE [LARGE SCALE GENOMIC DNA]</scope>
</reference>
<dbReference type="Gene3D" id="2.10.50.30">
    <property type="entry name" value="GPCR, family 3, nine cysteines domain"/>
    <property type="match status" value="1"/>
</dbReference>
<comment type="subunit">
    <text evidence="2">Homodimer; disulfide-linked.</text>
</comment>
<feature type="transmembrane region" description="Helical" evidence="16">
    <location>
        <begin position="685"/>
        <end position="707"/>
    </location>
</feature>
<dbReference type="Pfam" id="PF01094">
    <property type="entry name" value="ANF_receptor"/>
    <property type="match status" value="1"/>
</dbReference>
<dbReference type="GO" id="GO:0050909">
    <property type="term" value="P:sensory perception of taste"/>
    <property type="evidence" value="ECO:0007669"/>
    <property type="project" value="UniProtKB-ARBA"/>
</dbReference>
<keyword evidence="6 16" id="KW-1133">Transmembrane helix</keyword>
<dbReference type="PANTHER" id="PTHR24061">
    <property type="entry name" value="CALCIUM-SENSING RECEPTOR-RELATED"/>
    <property type="match status" value="1"/>
</dbReference>